<sequence length="98" mass="10795">MEERLVNAKVAYVIAKRPRDAARLIANAKPPHLNSGAKQTRDAYLSLVNATIHVTSVPLLTRSAWKPVAIIRHDNITRCPAPDTPPTVSCPRLSYATR</sequence>
<proteinExistence type="predicted"/>
<dbReference type="AlphaFoldDB" id="A0A5B7HP90"/>
<evidence type="ECO:0000313" key="1">
    <source>
        <dbReference type="EMBL" id="MPC71756.1"/>
    </source>
</evidence>
<reference evidence="1 2" key="1">
    <citation type="submission" date="2019-05" db="EMBL/GenBank/DDBJ databases">
        <title>Another draft genome of Portunus trituberculatus and its Hox gene families provides insights of decapod evolution.</title>
        <authorList>
            <person name="Jeong J.-H."/>
            <person name="Song I."/>
            <person name="Kim S."/>
            <person name="Choi T."/>
            <person name="Kim D."/>
            <person name="Ryu S."/>
            <person name="Kim W."/>
        </authorList>
    </citation>
    <scope>NUCLEOTIDE SEQUENCE [LARGE SCALE GENOMIC DNA]</scope>
    <source>
        <tissue evidence="1">Muscle</tissue>
    </source>
</reference>
<comment type="caution">
    <text evidence="1">The sequence shown here is derived from an EMBL/GenBank/DDBJ whole genome shotgun (WGS) entry which is preliminary data.</text>
</comment>
<protein>
    <submittedName>
        <fullName evidence="1">Uncharacterized protein</fullName>
    </submittedName>
</protein>
<organism evidence="1 2">
    <name type="scientific">Portunus trituberculatus</name>
    <name type="common">Swimming crab</name>
    <name type="synonym">Neptunus trituberculatus</name>
    <dbReference type="NCBI Taxonomy" id="210409"/>
    <lineage>
        <taxon>Eukaryota</taxon>
        <taxon>Metazoa</taxon>
        <taxon>Ecdysozoa</taxon>
        <taxon>Arthropoda</taxon>
        <taxon>Crustacea</taxon>
        <taxon>Multicrustacea</taxon>
        <taxon>Malacostraca</taxon>
        <taxon>Eumalacostraca</taxon>
        <taxon>Eucarida</taxon>
        <taxon>Decapoda</taxon>
        <taxon>Pleocyemata</taxon>
        <taxon>Brachyura</taxon>
        <taxon>Eubrachyura</taxon>
        <taxon>Portunoidea</taxon>
        <taxon>Portunidae</taxon>
        <taxon>Portuninae</taxon>
        <taxon>Portunus</taxon>
    </lineage>
</organism>
<dbReference type="EMBL" id="VSRR010033524">
    <property type="protein sequence ID" value="MPC71756.1"/>
    <property type="molecule type" value="Genomic_DNA"/>
</dbReference>
<dbReference type="Proteomes" id="UP000324222">
    <property type="component" value="Unassembled WGS sequence"/>
</dbReference>
<accession>A0A5B7HP90</accession>
<name>A0A5B7HP90_PORTR</name>
<gene>
    <name evidence="1" type="ORF">E2C01_066042</name>
</gene>
<evidence type="ECO:0000313" key="2">
    <source>
        <dbReference type="Proteomes" id="UP000324222"/>
    </source>
</evidence>
<keyword evidence="2" id="KW-1185">Reference proteome</keyword>